<dbReference type="SUPFAM" id="SSF53850">
    <property type="entry name" value="Periplasmic binding protein-like II"/>
    <property type="match status" value="1"/>
</dbReference>
<keyword evidence="4 9" id="KW-0812">Transmembrane</keyword>
<feature type="transmembrane region" description="Helical" evidence="9">
    <location>
        <begin position="384"/>
        <end position="407"/>
    </location>
</feature>
<evidence type="ECO:0000256" key="8">
    <source>
        <dbReference type="ARBA" id="ARBA00023180"/>
    </source>
</evidence>
<reference evidence="11 12" key="1">
    <citation type="journal article" date="2014" name="Nat. Commun.">
        <title>Molecular traces of alternative social organization in a termite genome.</title>
        <authorList>
            <person name="Terrapon N."/>
            <person name="Li C."/>
            <person name="Robertson H.M."/>
            <person name="Ji L."/>
            <person name="Meng X."/>
            <person name="Booth W."/>
            <person name="Chen Z."/>
            <person name="Childers C.P."/>
            <person name="Glastad K.M."/>
            <person name="Gokhale K."/>
            <person name="Gowin J."/>
            <person name="Gronenberg W."/>
            <person name="Hermansen R.A."/>
            <person name="Hu H."/>
            <person name="Hunt B.G."/>
            <person name="Huylmans A.K."/>
            <person name="Khalil S.M."/>
            <person name="Mitchell R.D."/>
            <person name="Munoz-Torres M.C."/>
            <person name="Mustard J.A."/>
            <person name="Pan H."/>
            <person name="Reese J.T."/>
            <person name="Scharf M.E."/>
            <person name="Sun F."/>
            <person name="Vogel H."/>
            <person name="Xiao J."/>
            <person name="Yang W."/>
            <person name="Yang Z."/>
            <person name="Yang Z."/>
            <person name="Zhou J."/>
            <person name="Zhu J."/>
            <person name="Brent C.S."/>
            <person name="Elsik C.G."/>
            <person name="Goodisman M.A."/>
            <person name="Liberles D.A."/>
            <person name="Roe R.M."/>
            <person name="Vargo E.L."/>
            <person name="Vilcinskas A."/>
            <person name="Wang J."/>
            <person name="Bornberg-Bauer E."/>
            <person name="Korb J."/>
            <person name="Zhang G."/>
            <person name="Liebig J."/>
        </authorList>
    </citation>
    <scope>NUCLEOTIDE SEQUENCE [LARGE SCALE GENOMIC DNA]</scope>
    <source>
        <tissue evidence="11">Whole organism</tissue>
    </source>
</reference>
<keyword evidence="3" id="KW-1003">Cell membrane</keyword>
<evidence type="ECO:0000256" key="3">
    <source>
        <dbReference type="ARBA" id="ARBA00022475"/>
    </source>
</evidence>
<organism evidence="11 12">
    <name type="scientific">Zootermopsis nevadensis</name>
    <name type="common">Dampwood termite</name>
    <dbReference type="NCBI Taxonomy" id="136037"/>
    <lineage>
        <taxon>Eukaryota</taxon>
        <taxon>Metazoa</taxon>
        <taxon>Ecdysozoa</taxon>
        <taxon>Arthropoda</taxon>
        <taxon>Hexapoda</taxon>
        <taxon>Insecta</taxon>
        <taxon>Pterygota</taxon>
        <taxon>Neoptera</taxon>
        <taxon>Polyneoptera</taxon>
        <taxon>Dictyoptera</taxon>
        <taxon>Blattodea</taxon>
        <taxon>Blattoidea</taxon>
        <taxon>Termitoidae</taxon>
        <taxon>Termopsidae</taxon>
        <taxon>Zootermopsis</taxon>
    </lineage>
</organism>
<evidence type="ECO:0000256" key="4">
    <source>
        <dbReference type="ARBA" id="ARBA00022692"/>
    </source>
</evidence>
<sequence>MEELHRLEGWPFLVCNTCYEVKQGTRRKHSSYILLLRTPDFIRETRNQLTALKDLPEWNPRANFVVILKQSIFPPTKPSDFVDEILTEFSNWNAMYVIVLLPTKISKLLSTENETNKKSIKRSEIEEFLPILKVYSSAPGESFDLCGKVTKASLINVWVSGANDEGYFLYKMPLFRQKILGTFHGCPIRVSAFDYRPFFIQDINSGKNKDTISFDDGLEFRLLNTISKSTNMSVVFDSIPVGGDLWGRPLENGSWTGILGRVLSGSSDVAMCSLYYVCHLSNDFECSKPYVFDKTSWCLPCPRPFPHWLSLTRVFKLDLWLVFILSYVIYASLMWISATLNNMQGNKELSYTSVSKCFLNLWAVILGAAAHGKIPRKSVIRTSFVLWVLYSLVLNVVYQTFLTTFLIQPGFEHEISTVNELLESGMEMGLPTTVDTVLPELTSKLYIRRTFCTDMSTCFHRLAFEGNFAVLCSKYNTEYDVARKYTDSNGKSLICHLKEDFSLQFITLTVRKGSHLLDKFNRIISHVLEAGLMNTWWKNLKYKATLRAASAFTGHNSKHTAMTTQHFQSALFVLAIGLILAMLCFVWERLHGVE</sequence>
<dbReference type="GO" id="GO:0005886">
    <property type="term" value="C:plasma membrane"/>
    <property type="evidence" value="ECO:0007669"/>
    <property type="project" value="UniProtKB-SubCell"/>
</dbReference>
<name>A0A067R6C2_ZOONE</name>
<dbReference type="InterPro" id="IPR052192">
    <property type="entry name" value="Insect_Ionotropic_Sensory_Rcpt"/>
</dbReference>
<comment type="similarity">
    <text evidence="2">Belongs to the glutamate-gated ion channel (TC 1.A.10.1) family.</text>
</comment>
<evidence type="ECO:0000313" key="12">
    <source>
        <dbReference type="Proteomes" id="UP000027135"/>
    </source>
</evidence>
<dbReference type="FunCoup" id="A0A067R6C2">
    <property type="interactions" value="68"/>
</dbReference>
<feature type="transmembrane region" description="Helical" evidence="9">
    <location>
        <begin position="567"/>
        <end position="587"/>
    </location>
</feature>
<feature type="transmembrane region" description="Helical" evidence="9">
    <location>
        <begin position="319"/>
        <end position="338"/>
    </location>
</feature>
<evidence type="ECO:0000256" key="2">
    <source>
        <dbReference type="ARBA" id="ARBA00008685"/>
    </source>
</evidence>
<proteinExistence type="inferred from homology"/>
<feature type="transmembrane region" description="Helical" evidence="9">
    <location>
        <begin position="350"/>
        <end position="372"/>
    </location>
</feature>
<dbReference type="GO" id="GO:0015276">
    <property type="term" value="F:ligand-gated monoatomic ion channel activity"/>
    <property type="evidence" value="ECO:0007669"/>
    <property type="project" value="InterPro"/>
</dbReference>
<evidence type="ECO:0000256" key="1">
    <source>
        <dbReference type="ARBA" id="ARBA00004651"/>
    </source>
</evidence>
<dbReference type="Pfam" id="PF00060">
    <property type="entry name" value="Lig_chan"/>
    <property type="match status" value="1"/>
</dbReference>
<dbReference type="PANTHER" id="PTHR42643">
    <property type="entry name" value="IONOTROPIC RECEPTOR 20A-RELATED"/>
    <property type="match status" value="1"/>
</dbReference>
<dbReference type="InParanoid" id="A0A067R6C2"/>
<keyword evidence="12" id="KW-1185">Reference proteome</keyword>
<evidence type="ECO:0000256" key="5">
    <source>
        <dbReference type="ARBA" id="ARBA00022989"/>
    </source>
</evidence>
<dbReference type="GO" id="GO:0050906">
    <property type="term" value="P:detection of stimulus involved in sensory perception"/>
    <property type="evidence" value="ECO:0007669"/>
    <property type="project" value="UniProtKB-ARBA"/>
</dbReference>
<accession>A0A067R6C2</accession>
<dbReference type="eggNOG" id="KOG1052">
    <property type="taxonomic scope" value="Eukaryota"/>
</dbReference>
<dbReference type="Gene3D" id="1.10.287.70">
    <property type="match status" value="1"/>
</dbReference>
<evidence type="ECO:0000256" key="6">
    <source>
        <dbReference type="ARBA" id="ARBA00023136"/>
    </source>
</evidence>
<dbReference type="PANTHER" id="PTHR42643:SF30">
    <property type="entry name" value="IONOTROPIC RECEPTOR 40A-RELATED"/>
    <property type="match status" value="1"/>
</dbReference>
<dbReference type="AlphaFoldDB" id="A0A067R6C2"/>
<gene>
    <name evidence="11" type="ORF">L798_05831</name>
</gene>
<feature type="domain" description="Ionotropic glutamate receptor C-terminal" evidence="10">
    <location>
        <begin position="317"/>
        <end position="578"/>
    </location>
</feature>
<dbReference type="InterPro" id="IPR001320">
    <property type="entry name" value="Iontro_rcpt_C"/>
</dbReference>
<keyword evidence="5 9" id="KW-1133">Transmembrane helix</keyword>
<keyword evidence="7" id="KW-0675">Receptor</keyword>
<comment type="subcellular location">
    <subcellularLocation>
        <location evidence="1">Cell membrane</location>
        <topology evidence="1">Multi-pass membrane protein</topology>
    </subcellularLocation>
</comment>
<protein>
    <recommendedName>
        <fullName evidence="10">Ionotropic glutamate receptor C-terminal domain-containing protein</fullName>
    </recommendedName>
</protein>
<evidence type="ECO:0000259" key="10">
    <source>
        <dbReference type="Pfam" id="PF00060"/>
    </source>
</evidence>
<evidence type="ECO:0000256" key="9">
    <source>
        <dbReference type="SAM" id="Phobius"/>
    </source>
</evidence>
<keyword evidence="6 9" id="KW-0472">Membrane</keyword>
<evidence type="ECO:0000256" key="7">
    <source>
        <dbReference type="ARBA" id="ARBA00023170"/>
    </source>
</evidence>
<dbReference type="EMBL" id="KK852665">
    <property type="protein sequence ID" value="KDR18953.1"/>
    <property type="molecule type" value="Genomic_DNA"/>
</dbReference>
<dbReference type="Proteomes" id="UP000027135">
    <property type="component" value="Unassembled WGS sequence"/>
</dbReference>
<dbReference type="Gene3D" id="3.40.190.10">
    <property type="entry name" value="Periplasmic binding protein-like II"/>
    <property type="match status" value="1"/>
</dbReference>
<keyword evidence="8" id="KW-0325">Glycoprotein</keyword>
<evidence type="ECO:0000313" key="11">
    <source>
        <dbReference type="EMBL" id="KDR18953.1"/>
    </source>
</evidence>